<evidence type="ECO:0000256" key="6">
    <source>
        <dbReference type="SAM" id="Phobius"/>
    </source>
</evidence>
<feature type="compositionally biased region" description="Polar residues" evidence="5">
    <location>
        <begin position="344"/>
        <end position="358"/>
    </location>
</feature>
<dbReference type="InterPro" id="IPR051022">
    <property type="entry name" value="Notch_Cell-Fate_Det"/>
</dbReference>
<feature type="domain" description="EGF-like" evidence="7">
    <location>
        <begin position="47"/>
        <end position="86"/>
    </location>
</feature>
<keyword evidence="6" id="KW-0472">Membrane</keyword>
<dbReference type="SMART" id="SM00181">
    <property type="entry name" value="EGF"/>
    <property type="match status" value="2"/>
</dbReference>
<feature type="disulfide bond" evidence="4">
    <location>
        <begin position="140"/>
        <end position="149"/>
    </location>
</feature>
<keyword evidence="6" id="KW-1133">Transmembrane helix</keyword>
<comment type="caution">
    <text evidence="4">Lacks conserved residue(s) required for the propagation of feature annotation.</text>
</comment>
<evidence type="ECO:0000256" key="2">
    <source>
        <dbReference type="ARBA" id="ARBA00022737"/>
    </source>
</evidence>
<protein>
    <submittedName>
        <fullName evidence="8">EGF-like domain-containing protein</fullName>
    </submittedName>
</protein>
<reference evidence="8" key="1">
    <citation type="submission" date="2016-06" db="UniProtKB">
        <authorList>
            <consortium name="WormBaseParasite"/>
        </authorList>
    </citation>
    <scope>IDENTIFICATION</scope>
</reference>
<feature type="compositionally biased region" description="Low complexity" evidence="5">
    <location>
        <begin position="330"/>
        <end position="343"/>
    </location>
</feature>
<organism evidence="8">
    <name type="scientific">Echinostoma caproni</name>
    <dbReference type="NCBI Taxonomy" id="27848"/>
    <lineage>
        <taxon>Eukaryota</taxon>
        <taxon>Metazoa</taxon>
        <taxon>Spiralia</taxon>
        <taxon>Lophotrochozoa</taxon>
        <taxon>Platyhelminthes</taxon>
        <taxon>Trematoda</taxon>
        <taxon>Digenea</taxon>
        <taxon>Plagiorchiida</taxon>
        <taxon>Echinostomata</taxon>
        <taxon>Echinostomatoidea</taxon>
        <taxon>Echinostomatidae</taxon>
        <taxon>Echinostoma</taxon>
    </lineage>
</organism>
<dbReference type="InterPro" id="IPR000742">
    <property type="entry name" value="EGF"/>
</dbReference>
<evidence type="ECO:0000256" key="5">
    <source>
        <dbReference type="SAM" id="MobiDB-lite"/>
    </source>
</evidence>
<proteinExistence type="predicted"/>
<dbReference type="PROSITE" id="PS50026">
    <property type="entry name" value="EGF_3"/>
    <property type="match status" value="2"/>
</dbReference>
<feature type="domain" description="EGF-like" evidence="7">
    <location>
        <begin position="112"/>
        <end position="150"/>
    </location>
</feature>
<feature type="disulfide bond" evidence="4">
    <location>
        <begin position="76"/>
        <end position="85"/>
    </location>
</feature>
<dbReference type="AlphaFoldDB" id="A0A183ATH6"/>
<dbReference type="Pfam" id="PF00008">
    <property type="entry name" value="EGF"/>
    <property type="match status" value="1"/>
</dbReference>
<accession>A0A183ATH6</accession>
<dbReference type="SUPFAM" id="SSF57196">
    <property type="entry name" value="EGF/Laminin"/>
    <property type="match status" value="2"/>
</dbReference>
<evidence type="ECO:0000313" key="8">
    <source>
        <dbReference type="WBParaSite" id="ECPE_0001029301-mRNA-1"/>
    </source>
</evidence>
<evidence type="ECO:0000259" key="7">
    <source>
        <dbReference type="PROSITE" id="PS50026"/>
    </source>
</evidence>
<evidence type="ECO:0000256" key="4">
    <source>
        <dbReference type="PROSITE-ProRule" id="PRU00076"/>
    </source>
</evidence>
<dbReference type="CDD" id="cd00054">
    <property type="entry name" value="EGF_CA"/>
    <property type="match status" value="1"/>
</dbReference>
<sequence length="426" mass="47473">LAGDECDQRDACYFERCAENATCVNLPDGSGRKCYCDNEDAPACYPHYNACSLNPCKNGGICQLVGSNGQDFNCICTSMWQGPTCDERRSACDEKAHQMRQMMLLSSEPSADPRTVSVSVCMNGGKCFEDPDRFGFYCVCPAEWTGERCEIPNNKSYSAKYLLLILGIPLASFVMLLCVAIIALTVWCHYHKKKKANRIKTQIIRYPSEYSRGRYCDSAPLPGIRPSSHPEDRRFTLVGLPQGINRTDPLLPIGKRETSVYEECSDEGYVDMTPFNPVYRSERFSVSSDVEEPSAPTLPKRPEYFYSKSSLDPTVSGPSVGTRSSEMERTSYTVTTSESSSESHNNPQHTGQLNPVTQSSSHNVAYSINPMAIVHPVANVIPDLNIAFVMLHVPNVAKLAIFSLRRSTKTCHKFNPMTQNQVKKRL</sequence>
<evidence type="ECO:0000256" key="3">
    <source>
        <dbReference type="ARBA" id="ARBA00023157"/>
    </source>
</evidence>
<feature type="transmembrane region" description="Helical" evidence="6">
    <location>
        <begin position="161"/>
        <end position="190"/>
    </location>
</feature>
<feature type="disulfide bond" evidence="4">
    <location>
        <begin position="121"/>
        <end position="138"/>
    </location>
</feature>
<name>A0A183ATH6_9TREM</name>
<feature type="compositionally biased region" description="Polar residues" evidence="5">
    <location>
        <begin position="307"/>
        <end position="324"/>
    </location>
</feature>
<keyword evidence="3 4" id="KW-1015">Disulfide bond</keyword>
<dbReference type="PANTHER" id="PTHR24049">
    <property type="entry name" value="CRUMBS FAMILY MEMBER"/>
    <property type="match status" value="1"/>
</dbReference>
<dbReference type="WBParaSite" id="ECPE_0001029301-mRNA-1">
    <property type="protein sequence ID" value="ECPE_0001029301-mRNA-1"/>
    <property type="gene ID" value="ECPE_0001029301"/>
</dbReference>
<keyword evidence="2" id="KW-0677">Repeat</keyword>
<keyword evidence="1 4" id="KW-0245">EGF-like domain</keyword>
<dbReference type="PROSITE" id="PS00022">
    <property type="entry name" value="EGF_1"/>
    <property type="match status" value="2"/>
</dbReference>
<evidence type="ECO:0000256" key="1">
    <source>
        <dbReference type="ARBA" id="ARBA00022536"/>
    </source>
</evidence>
<dbReference type="Gene3D" id="2.10.25.10">
    <property type="entry name" value="Laminin"/>
    <property type="match status" value="2"/>
</dbReference>
<feature type="region of interest" description="Disordered" evidence="5">
    <location>
        <begin position="285"/>
        <end position="358"/>
    </location>
</feature>
<keyword evidence="6" id="KW-0812">Transmembrane</keyword>